<feature type="non-terminal residue" evidence="1">
    <location>
        <position position="159"/>
    </location>
</feature>
<evidence type="ECO:0000313" key="1">
    <source>
        <dbReference type="EMBL" id="CEM00771.1"/>
    </source>
</evidence>
<keyword evidence="2" id="KW-1185">Reference proteome</keyword>
<reference evidence="1 2" key="1">
    <citation type="submission" date="2014-11" db="EMBL/GenBank/DDBJ databases">
        <authorList>
            <person name="Zhu J."/>
            <person name="Qi W."/>
            <person name="Song R."/>
        </authorList>
    </citation>
    <scope>NUCLEOTIDE SEQUENCE [LARGE SCALE GENOMIC DNA]</scope>
</reference>
<dbReference type="EMBL" id="CDMY01000298">
    <property type="protein sequence ID" value="CEM00771.1"/>
    <property type="molecule type" value="Genomic_DNA"/>
</dbReference>
<dbReference type="InParanoid" id="A0A0G4EST8"/>
<proteinExistence type="predicted"/>
<evidence type="ECO:0000313" key="2">
    <source>
        <dbReference type="Proteomes" id="UP000041254"/>
    </source>
</evidence>
<sequence>MTVPLFPPGPPTSNSVLPLLDQRKPLLMQQHGLHTEEEWAAWRAEKASKSGLDLDDSREVCRALQVVGVEGVEQEVARVVMIKDMFDKFMMMRETRVPLVDDEYRSALSSATAAEDILAAGMERARGGSSGKTFVWGDLTPSNALVAISRYELALKAGG</sequence>
<accession>A0A0G4EST8</accession>
<dbReference type="PhylomeDB" id="A0A0G4EST8"/>
<name>A0A0G4EST8_VITBC</name>
<protein>
    <submittedName>
        <fullName evidence="1">Uncharacterized protein</fullName>
    </submittedName>
</protein>
<organism evidence="1 2">
    <name type="scientific">Vitrella brassicaformis (strain CCMP3155)</name>
    <dbReference type="NCBI Taxonomy" id="1169540"/>
    <lineage>
        <taxon>Eukaryota</taxon>
        <taxon>Sar</taxon>
        <taxon>Alveolata</taxon>
        <taxon>Colpodellida</taxon>
        <taxon>Vitrellaceae</taxon>
        <taxon>Vitrella</taxon>
    </lineage>
</organism>
<dbReference type="AlphaFoldDB" id="A0A0G4EST8"/>
<dbReference type="VEuPathDB" id="CryptoDB:Vbra_12955"/>
<dbReference type="Proteomes" id="UP000041254">
    <property type="component" value="Unassembled WGS sequence"/>
</dbReference>
<gene>
    <name evidence="1" type="ORF">Vbra_12955</name>
</gene>